<dbReference type="EMBL" id="FOSG01000014">
    <property type="protein sequence ID" value="SFL17887.1"/>
    <property type="molecule type" value="Genomic_DNA"/>
</dbReference>
<dbReference type="SUPFAM" id="SSF47203">
    <property type="entry name" value="Acyl-CoA dehydrogenase C-terminal domain-like"/>
    <property type="match status" value="1"/>
</dbReference>
<dbReference type="SUPFAM" id="SSF56645">
    <property type="entry name" value="Acyl-CoA dehydrogenase NM domain-like"/>
    <property type="match status" value="1"/>
</dbReference>
<feature type="domain" description="Acyl-CoA dehydrogenase/oxidase N-terminal" evidence="9">
    <location>
        <begin position="18"/>
        <end position="128"/>
    </location>
</feature>
<dbReference type="InterPro" id="IPR006091">
    <property type="entry name" value="Acyl-CoA_Oxase/DH_mid-dom"/>
</dbReference>
<evidence type="ECO:0000256" key="6">
    <source>
        <dbReference type="SAM" id="MobiDB-lite"/>
    </source>
</evidence>
<evidence type="ECO:0000259" key="7">
    <source>
        <dbReference type="Pfam" id="PF00441"/>
    </source>
</evidence>
<feature type="domain" description="Acyl-CoA dehydrogenase/oxidase C-terminal" evidence="7">
    <location>
        <begin position="253"/>
        <end position="383"/>
    </location>
</feature>
<keyword evidence="5" id="KW-0560">Oxidoreductase</keyword>
<dbReference type="InterPro" id="IPR036250">
    <property type="entry name" value="AcylCo_DH-like_C"/>
</dbReference>
<dbReference type="Proteomes" id="UP000198928">
    <property type="component" value="Unassembled WGS sequence"/>
</dbReference>
<name>A0A1I4FLV2_9ACTN</name>
<evidence type="ECO:0000256" key="5">
    <source>
        <dbReference type="RuleBase" id="RU362125"/>
    </source>
</evidence>
<accession>A0A1I4FLV2</accession>
<keyword evidence="4 5" id="KW-0274">FAD</keyword>
<dbReference type="InterPro" id="IPR037069">
    <property type="entry name" value="AcylCoA_DH/ox_N_sf"/>
</dbReference>
<dbReference type="Pfam" id="PF00441">
    <property type="entry name" value="Acyl-CoA_dh_1"/>
    <property type="match status" value="1"/>
</dbReference>
<dbReference type="GO" id="GO:0003995">
    <property type="term" value="F:acyl-CoA dehydrogenase activity"/>
    <property type="evidence" value="ECO:0007669"/>
    <property type="project" value="TreeGrafter"/>
</dbReference>
<dbReference type="GO" id="GO:0050660">
    <property type="term" value="F:flavin adenine dinucleotide binding"/>
    <property type="evidence" value="ECO:0007669"/>
    <property type="project" value="InterPro"/>
</dbReference>
<evidence type="ECO:0000256" key="2">
    <source>
        <dbReference type="ARBA" id="ARBA00009347"/>
    </source>
</evidence>
<dbReference type="PANTHER" id="PTHR43884">
    <property type="entry name" value="ACYL-COA DEHYDROGENASE"/>
    <property type="match status" value="1"/>
</dbReference>
<dbReference type="InterPro" id="IPR013786">
    <property type="entry name" value="AcylCoA_DH/ox_N"/>
</dbReference>
<comment type="cofactor">
    <cofactor evidence="1 5">
        <name>FAD</name>
        <dbReference type="ChEBI" id="CHEBI:57692"/>
    </cofactor>
</comment>
<dbReference type="Pfam" id="PF02770">
    <property type="entry name" value="Acyl-CoA_dh_M"/>
    <property type="match status" value="1"/>
</dbReference>
<dbReference type="PANTHER" id="PTHR43884:SF19">
    <property type="entry name" value="ACYL-COA DEHYDROGENASE FADE4-RELATED"/>
    <property type="match status" value="1"/>
</dbReference>
<sequence>MVFPHSPGELGAEPTPDEQVREFADRVARPTTADRDRARRWDPALFAELAGARTGPGLAGPLVPRHLGGGGLSAVRTCALLQGLGEGARDPGLALATAVHAVLATVPLRVFGTARQQQRYLPRMASGQWRGALSLHQTQGAALAPAVTVRSAADGRVLNGELELVAGAPEAHHFLIVADELGGGGRTAFVVDRATAGVRVTQTRPEAMRTCSWGRLTLDDCHVPDDAVLGTPRGAATEVEPLLAALNWVFCSAPWLGVMRALTRDAVDHAREHRLFGRPLSHAQSARLTLADMATRCELAAVLLHRAAEQFDSGGRPSQRDAASARLFTARAARTVIEGAAGLAPAGVLTGGDGLIERAHRDALFLATAGGGDEVLRPVIAASELELG</sequence>
<dbReference type="GO" id="GO:0005886">
    <property type="term" value="C:plasma membrane"/>
    <property type="evidence" value="ECO:0007669"/>
    <property type="project" value="TreeGrafter"/>
</dbReference>
<dbReference type="InterPro" id="IPR009075">
    <property type="entry name" value="AcylCo_DH/oxidase_C"/>
</dbReference>
<evidence type="ECO:0000256" key="1">
    <source>
        <dbReference type="ARBA" id="ARBA00001974"/>
    </source>
</evidence>
<protein>
    <submittedName>
        <fullName evidence="10">Acyl-CoA dehydrogenase</fullName>
    </submittedName>
</protein>
<keyword evidence="11" id="KW-1185">Reference proteome</keyword>
<evidence type="ECO:0000256" key="3">
    <source>
        <dbReference type="ARBA" id="ARBA00022630"/>
    </source>
</evidence>
<dbReference type="Gene3D" id="2.40.110.10">
    <property type="entry name" value="Butyryl-CoA Dehydrogenase, subunit A, domain 2"/>
    <property type="match status" value="1"/>
</dbReference>
<feature type="domain" description="Acyl-CoA oxidase/dehydrogenase middle" evidence="8">
    <location>
        <begin position="148"/>
        <end position="221"/>
    </location>
</feature>
<dbReference type="AlphaFoldDB" id="A0A1I4FLV2"/>
<feature type="region of interest" description="Disordered" evidence="6">
    <location>
        <begin position="1"/>
        <end position="20"/>
    </location>
</feature>
<evidence type="ECO:0000313" key="11">
    <source>
        <dbReference type="Proteomes" id="UP000198928"/>
    </source>
</evidence>
<evidence type="ECO:0000259" key="8">
    <source>
        <dbReference type="Pfam" id="PF02770"/>
    </source>
</evidence>
<keyword evidence="3 5" id="KW-0285">Flavoprotein</keyword>
<comment type="similarity">
    <text evidence="2 5">Belongs to the acyl-CoA dehydrogenase family.</text>
</comment>
<organism evidence="10 11">
    <name type="scientific">Streptomyces pini</name>
    <dbReference type="NCBI Taxonomy" id="1520580"/>
    <lineage>
        <taxon>Bacteria</taxon>
        <taxon>Bacillati</taxon>
        <taxon>Actinomycetota</taxon>
        <taxon>Actinomycetes</taxon>
        <taxon>Kitasatosporales</taxon>
        <taxon>Streptomycetaceae</taxon>
        <taxon>Streptomyces</taxon>
    </lineage>
</organism>
<reference evidence="11" key="1">
    <citation type="submission" date="2016-10" db="EMBL/GenBank/DDBJ databases">
        <authorList>
            <person name="Varghese N."/>
            <person name="Submissions S."/>
        </authorList>
    </citation>
    <scope>NUCLEOTIDE SEQUENCE [LARGE SCALE GENOMIC DNA]</scope>
    <source>
        <strain evidence="11">PL19</strain>
    </source>
</reference>
<evidence type="ECO:0000256" key="4">
    <source>
        <dbReference type="ARBA" id="ARBA00022827"/>
    </source>
</evidence>
<proteinExistence type="inferred from homology"/>
<dbReference type="OrthoDB" id="3690870at2"/>
<evidence type="ECO:0000313" key="10">
    <source>
        <dbReference type="EMBL" id="SFL17887.1"/>
    </source>
</evidence>
<dbReference type="Gene3D" id="1.20.140.10">
    <property type="entry name" value="Butyryl-CoA Dehydrogenase, subunit A, domain 3"/>
    <property type="match status" value="1"/>
</dbReference>
<evidence type="ECO:0000259" key="9">
    <source>
        <dbReference type="Pfam" id="PF02771"/>
    </source>
</evidence>
<dbReference type="InterPro" id="IPR009100">
    <property type="entry name" value="AcylCoA_DH/oxidase_NM_dom_sf"/>
</dbReference>
<dbReference type="InterPro" id="IPR046373">
    <property type="entry name" value="Acyl-CoA_Oxase/DH_mid-dom_sf"/>
</dbReference>
<dbReference type="Gene3D" id="1.10.540.10">
    <property type="entry name" value="Acyl-CoA dehydrogenase/oxidase, N-terminal domain"/>
    <property type="match status" value="1"/>
</dbReference>
<gene>
    <name evidence="10" type="ORF">SAMN05192584_11465</name>
</gene>
<dbReference type="RefSeq" id="WP_093850967.1">
    <property type="nucleotide sequence ID" value="NZ_FOSG01000014.1"/>
</dbReference>
<dbReference type="Pfam" id="PF02771">
    <property type="entry name" value="Acyl-CoA_dh_N"/>
    <property type="match status" value="1"/>
</dbReference>